<sequence length="216" mass="24420">MENAFEEDKFKDVDAVGQCIVCHPFVFHPIHDQTFYLTLHHKRKLKEEFGVEPWTFVQELGEAVFIPAGCPHQVRNLKVRRHLSCFWHFVKGSTLSGPCSVLGSCYTALSCIKVALDFVSPDNIKECIRLTEEFRVLPHDHRAKEDKLEVKKMSLHALYKAVNELEQLTSCEKVEASPSVTTSPCLEACQPSADLPPSSPSSTPFVAFRCLSLRIF</sequence>
<protein>
    <recommendedName>
        <fullName evidence="5">JmjC domain-containing protein</fullName>
    </recommendedName>
</protein>
<keyword evidence="4" id="KW-0539">Nucleus</keyword>
<dbReference type="GO" id="GO:0006357">
    <property type="term" value="P:regulation of transcription by RNA polymerase II"/>
    <property type="evidence" value="ECO:0007669"/>
    <property type="project" value="TreeGrafter"/>
</dbReference>
<evidence type="ECO:0000256" key="4">
    <source>
        <dbReference type="ARBA" id="ARBA00023242"/>
    </source>
</evidence>
<accession>A0AAV6JEP8</accession>
<dbReference type="Gene3D" id="2.60.120.650">
    <property type="entry name" value="Cupin"/>
    <property type="match status" value="1"/>
</dbReference>
<dbReference type="GO" id="GO:0032454">
    <property type="term" value="F:histone H3K9 demethylase activity"/>
    <property type="evidence" value="ECO:0007669"/>
    <property type="project" value="InterPro"/>
</dbReference>
<comment type="subcellular location">
    <subcellularLocation>
        <location evidence="1">Nucleus</location>
    </subcellularLocation>
</comment>
<dbReference type="SUPFAM" id="SSF51197">
    <property type="entry name" value="Clavaminate synthase-like"/>
    <property type="match status" value="1"/>
</dbReference>
<dbReference type="Pfam" id="PF02373">
    <property type="entry name" value="JmjC"/>
    <property type="match status" value="1"/>
</dbReference>
<dbReference type="InterPro" id="IPR045109">
    <property type="entry name" value="LSDs-like"/>
</dbReference>
<evidence type="ECO:0000259" key="5">
    <source>
        <dbReference type="PROSITE" id="PS51184"/>
    </source>
</evidence>
<gene>
    <name evidence="6" type="ORF">RHGRI_019418</name>
</gene>
<keyword evidence="7" id="KW-1185">Reference proteome</keyword>
<evidence type="ECO:0000313" key="6">
    <source>
        <dbReference type="EMBL" id="KAG5538867.1"/>
    </source>
</evidence>
<dbReference type="PANTHER" id="PTHR12549">
    <property type="entry name" value="JMJC DOMAIN-CONTAINING HISTONE DEMETHYLATION PROTEIN"/>
    <property type="match status" value="1"/>
</dbReference>
<evidence type="ECO:0000256" key="2">
    <source>
        <dbReference type="ARBA" id="ARBA00006801"/>
    </source>
</evidence>
<dbReference type="InterPro" id="IPR003347">
    <property type="entry name" value="JmjC_dom"/>
</dbReference>
<dbReference type="GO" id="GO:0003712">
    <property type="term" value="F:transcription coregulator activity"/>
    <property type="evidence" value="ECO:0007669"/>
    <property type="project" value="TreeGrafter"/>
</dbReference>
<feature type="domain" description="JmjC" evidence="5">
    <location>
        <begin position="1"/>
        <end position="135"/>
    </location>
</feature>
<comment type="similarity">
    <text evidence="2">Belongs to the JARID1 histone demethylase family.</text>
</comment>
<dbReference type="PROSITE" id="PS51184">
    <property type="entry name" value="JMJC"/>
    <property type="match status" value="1"/>
</dbReference>
<dbReference type="Proteomes" id="UP000823749">
    <property type="component" value="Chromosome 7"/>
</dbReference>
<dbReference type="GO" id="GO:0000118">
    <property type="term" value="C:histone deacetylase complex"/>
    <property type="evidence" value="ECO:0007669"/>
    <property type="project" value="TreeGrafter"/>
</dbReference>
<proteinExistence type="inferred from homology"/>
<dbReference type="EMBL" id="JACTNZ010000007">
    <property type="protein sequence ID" value="KAG5538867.1"/>
    <property type="molecule type" value="Genomic_DNA"/>
</dbReference>
<dbReference type="PANTHER" id="PTHR12549:SF62">
    <property type="entry name" value="LYSINE-SPECIFIC DEMETHYLASE JMJ25-LIKE"/>
    <property type="match status" value="1"/>
</dbReference>
<evidence type="ECO:0000256" key="3">
    <source>
        <dbReference type="ARBA" id="ARBA00022723"/>
    </source>
</evidence>
<reference evidence="6" key="1">
    <citation type="submission" date="2020-08" db="EMBL/GenBank/DDBJ databases">
        <title>Plant Genome Project.</title>
        <authorList>
            <person name="Zhang R.-G."/>
        </authorList>
    </citation>
    <scope>NUCLEOTIDE SEQUENCE</scope>
    <source>
        <strain evidence="6">WSP0</strain>
        <tissue evidence="6">Leaf</tissue>
    </source>
</reference>
<organism evidence="6 7">
    <name type="scientific">Rhododendron griersonianum</name>
    <dbReference type="NCBI Taxonomy" id="479676"/>
    <lineage>
        <taxon>Eukaryota</taxon>
        <taxon>Viridiplantae</taxon>
        <taxon>Streptophyta</taxon>
        <taxon>Embryophyta</taxon>
        <taxon>Tracheophyta</taxon>
        <taxon>Spermatophyta</taxon>
        <taxon>Magnoliopsida</taxon>
        <taxon>eudicotyledons</taxon>
        <taxon>Gunneridae</taxon>
        <taxon>Pentapetalae</taxon>
        <taxon>asterids</taxon>
        <taxon>Ericales</taxon>
        <taxon>Ericaceae</taxon>
        <taxon>Ericoideae</taxon>
        <taxon>Rhodoreae</taxon>
        <taxon>Rhododendron</taxon>
    </lineage>
</organism>
<dbReference type="GO" id="GO:0046872">
    <property type="term" value="F:metal ion binding"/>
    <property type="evidence" value="ECO:0007669"/>
    <property type="project" value="UniProtKB-KW"/>
</dbReference>
<evidence type="ECO:0000256" key="1">
    <source>
        <dbReference type="ARBA" id="ARBA00004123"/>
    </source>
</evidence>
<dbReference type="GO" id="GO:0000785">
    <property type="term" value="C:chromatin"/>
    <property type="evidence" value="ECO:0007669"/>
    <property type="project" value="TreeGrafter"/>
</dbReference>
<keyword evidence="3" id="KW-0479">Metal-binding</keyword>
<name>A0AAV6JEP8_9ERIC</name>
<evidence type="ECO:0000313" key="7">
    <source>
        <dbReference type="Proteomes" id="UP000823749"/>
    </source>
</evidence>
<comment type="caution">
    <text evidence="6">The sequence shown here is derived from an EMBL/GenBank/DDBJ whole genome shotgun (WGS) entry which is preliminary data.</text>
</comment>
<dbReference type="AlphaFoldDB" id="A0AAV6JEP8"/>
<dbReference type="GO" id="GO:0031490">
    <property type="term" value="F:chromatin DNA binding"/>
    <property type="evidence" value="ECO:0007669"/>
    <property type="project" value="TreeGrafter"/>
</dbReference>